<gene>
    <name evidence="3" type="ORF">CK510_20070</name>
</gene>
<protein>
    <recommendedName>
        <fullName evidence="5">AAA domain-containing protein</fullName>
    </recommendedName>
</protein>
<reference evidence="3 4" key="1">
    <citation type="submission" date="2017-08" db="EMBL/GenBank/DDBJ databases">
        <title>Draft genome sequence of filamentous cyanobacterium Calothrix elsteri CCALA 953.</title>
        <authorList>
            <person name="Gagunashvili A.N."/>
            <person name="Elster J."/>
            <person name="Andresson O.S."/>
        </authorList>
    </citation>
    <scope>NUCLEOTIDE SEQUENCE [LARGE SCALE GENOMIC DNA]</scope>
    <source>
        <strain evidence="3 4">CCALA 953</strain>
    </source>
</reference>
<dbReference type="CDD" id="cd05387">
    <property type="entry name" value="BY-kinase"/>
    <property type="match status" value="1"/>
</dbReference>
<dbReference type="NCBIfam" id="TIGR01007">
    <property type="entry name" value="eps_fam"/>
    <property type="match status" value="1"/>
</dbReference>
<dbReference type="SUPFAM" id="SSF52540">
    <property type="entry name" value="P-loop containing nucleoside triphosphate hydrolases"/>
    <property type="match status" value="1"/>
</dbReference>
<evidence type="ECO:0000313" key="4">
    <source>
        <dbReference type="Proteomes" id="UP000218238"/>
    </source>
</evidence>
<evidence type="ECO:0000313" key="3">
    <source>
        <dbReference type="EMBL" id="PAX52297.1"/>
    </source>
</evidence>
<accession>A0A2A2TES6</accession>
<dbReference type="Gene3D" id="3.40.50.300">
    <property type="entry name" value="P-loop containing nucleotide triphosphate hydrolases"/>
    <property type="match status" value="1"/>
</dbReference>
<dbReference type="Pfam" id="PF10609">
    <property type="entry name" value="ParA"/>
    <property type="match status" value="1"/>
</dbReference>
<dbReference type="GO" id="GO:0005524">
    <property type="term" value="F:ATP binding"/>
    <property type="evidence" value="ECO:0007669"/>
    <property type="project" value="UniProtKB-KW"/>
</dbReference>
<keyword evidence="4" id="KW-1185">Reference proteome</keyword>
<dbReference type="GO" id="GO:0005886">
    <property type="term" value="C:plasma membrane"/>
    <property type="evidence" value="ECO:0007669"/>
    <property type="project" value="TreeGrafter"/>
</dbReference>
<name>A0A2A2TES6_9CYAN</name>
<dbReference type="InterPro" id="IPR033756">
    <property type="entry name" value="YlxH/NBP35"/>
</dbReference>
<comment type="caution">
    <text evidence="3">The sequence shown here is derived from an EMBL/GenBank/DDBJ whole genome shotgun (WGS) entry which is preliminary data.</text>
</comment>
<sequence length="185" mass="19814">MSANLATSMAQLGKRVLLVDACLHHSSQHHIWSLTNAAGLSDVLVGQAEFNTTVIEVMVNLNVLSAGAIPPNPLALLDSKRMAALIEQFVATYDCVIIDAPPVTLGADALTLGQMADGVLLVTRPGVVSFNSANAAKESLMRSQQNVLGIVVNGIAVENEVDSYLYYSHEYSEQRVSRPKIGIRK</sequence>
<dbReference type="InterPro" id="IPR027417">
    <property type="entry name" value="P-loop_NTPase"/>
</dbReference>
<dbReference type="PANTHER" id="PTHR32309">
    <property type="entry name" value="TYROSINE-PROTEIN KINASE"/>
    <property type="match status" value="1"/>
</dbReference>
<dbReference type="InterPro" id="IPR005702">
    <property type="entry name" value="Wzc-like_C"/>
</dbReference>
<organism evidence="3 4">
    <name type="scientific">Brunnivagina elsteri CCALA 953</name>
    <dbReference type="NCBI Taxonomy" id="987040"/>
    <lineage>
        <taxon>Bacteria</taxon>
        <taxon>Bacillati</taxon>
        <taxon>Cyanobacteriota</taxon>
        <taxon>Cyanophyceae</taxon>
        <taxon>Nostocales</taxon>
        <taxon>Calotrichaceae</taxon>
        <taxon>Brunnivagina</taxon>
    </lineage>
</organism>
<keyword evidence="2" id="KW-0067">ATP-binding</keyword>
<dbReference type="InterPro" id="IPR050445">
    <property type="entry name" value="Bact_polysacc_biosynth/exp"/>
</dbReference>
<dbReference type="Proteomes" id="UP000218238">
    <property type="component" value="Unassembled WGS sequence"/>
</dbReference>
<dbReference type="GO" id="GO:0004713">
    <property type="term" value="F:protein tyrosine kinase activity"/>
    <property type="evidence" value="ECO:0007669"/>
    <property type="project" value="TreeGrafter"/>
</dbReference>
<dbReference type="OrthoDB" id="580971at2"/>
<evidence type="ECO:0000256" key="1">
    <source>
        <dbReference type="ARBA" id="ARBA00022741"/>
    </source>
</evidence>
<evidence type="ECO:0000256" key="2">
    <source>
        <dbReference type="ARBA" id="ARBA00022840"/>
    </source>
</evidence>
<proteinExistence type="predicted"/>
<dbReference type="AlphaFoldDB" id="A0A2A2TES6"/>
<dbReference type="EMBL" id="NTFS01000256">
    <property type="protein sequence ID" value="PAX52297.1"/>
    <property type="molecule type" value="Genomic_DNA"/>
</dbReference>
<evidence type="ECO:0008006" key="5">
    <source>
        <dbReference type="Google" id="ProtNLM"/>
    </source>
</evidence>
<keyword evidence="1" id="KW-0547">Nucleotide-binding</keyword>
<dbReference type="PANTHER" id="PTHR32309:SF13">
    <property type="entry name" value="FERRIC ENTEROBACTIN TRANSPORT PROTEIN FEPE"/>
    <property type="match status" value="1"/>
</dbReference>